<feature type="compositionally biased region" description="Basic and acidic residues" evidence="1">
    <location>
        <begin position="131"/>
        <end position="147"/>
    </location>
</feature>
<feature type="region of interest" description="Disordered" evidence="1">
    <location>
        <begin position="91"/>
        <end position="147"/>
    </location>
</feature>
<reference evidence="2" key="1">
    <citation type="submission" date="2020-08" db="EMBL/GenBank/DDBJ databases">
        <title>Multicomponent nature underlies the extraordinary mechanical properties of spider dragline silk.</title>
        <authorList>
            <person name="Kono N."/>
            <person name="Nakamura H."/>
            <person name="Mori M."/>
            <person name="Yoshida Y."/>
            <person name="Ohtoshi R."/>
            <person name="Malay A.D."/>
            <person name="Moran D.A.P."/>
            <person name="Tomita M."/>
            <person name="Numata K."/>
            <person name="Arakawa K."/>
        </authorList>
    </citation>
    <scope>NUCLEOTIDE SEQUENCE</scope>
</reference>
<sequence>MAQGNQIHHPKGFEAPEAVFRKQHEGYRRRHFEPRSSGRLLSKLPPTGEPRQNVHQPPLHGDSSVAPGITTPGLRVRDHNNQTIAFIKVVHTTKEGETTSSKSGRKSKLADEGLDAHSSPKHKQSLCHLQDPVETKTAQRELHAANI</sequence>
<evidence type="ECO:0000313" key="3">
    <source>
        <dbReference type="Proteomes" id="UP000887159"/>
    </source>
</evidence>
<proteinExistence type="predicted"/>
<gene>
    <name evidence="2" type="ORF">TNCV_1118951</name>
</gene>
<dbReference type="AlphaFoldDB" id="A0A8X6T5H0"/>
<protein>
    <submittedName>
        <fullName evidence="2">Uncharacterized protein</fullName>
    </submittedName>
</protein>
<keyword evidence="3" id="KW-1185">Reference proteome</keyword>
<feature type="region of interest" description="Disordered" evidence="1">
    <location>
        <begin position="1"/>
        <end position="75"/>
    </location>
</feature>
<evidence type="ECO:0000256" key="1">
    <source>
        <dbReference type="SAM" id="MobiDB-lite"/>
    </source>
</evidence>
<name>A0A8X6T5H0_TRICX</name>
<comment type="caution">
    <text evidence="2">The sequence shown here is derived from an EMBL/GenBank/DDBJ whole genome shotgun (WGS) entry which is preliminary data.</text>
</comment>
<accession>A0A8X6T5H0</accession>
<evidence type="ECO:0000313" key="2">
    <source>
        <dbReference type="EMBL" id="GFY20661.1"/>
    </source>
</evidence>
<organism evidence="2 3">
    <name type="scientific">Trichonephila clavipes</name>
    <name type="common">Golden silk orbweaver</name>
    <name type="synonym">Nephila clavipes</name>
    <dbReference type="NCBI Taxonomy" id="2585209"/>
    <lineage>
        <taxon>Eukaryota</taxon>
        <taxon>Metazoa</taxon>
        <taxon>Ecdysozoa</taxon>
        <taxon>Arthropoda</taxon>
        <taxon>Chelicerata</taxon>
        <taxon>Arachnida</taxon>
        <taxon>Araneae</taxon>
        <taxon>Araneomorphae</taxon>
        <taxon>Entelegynae</taxon>
        <taxon>Araneoidea</taxon>
        <taxon>Nephilidae</taxon>
        <taxon>Trichonephila</taxon>
    </lineage>
</organism>
<feature type="compositionally biased region" description="Basic and acidic residues" evidence="1">
    <location>
        <begin position="11"/>
        <end position="26"/>
    </location>
</feature>
<dbReference type="Proteomes" id="UP000887159">
    <property type="component" value="Unassembled WGS sequence"/>
</dbReference>
<dbReference type="EMBL" id="BMAU01021356">
    <property type="protein sequence ID" value="GFY20661.1"/>
    <property type="molecule type" value="Genomic_DNA"/>
</dbReference>